<name>A0A8J8CDW6_9ARCH</name>
<dbReference type="Proteomes" id="UP000716004">
    <property type="component" value="Unassembled WGS sequence"/>
</dbReference>
<accession>A0A8J8CDW6</accession>
<organism evidence="3 4">
    <name type="scientific">Candidatus Sysuiplasma superficiale</name>
    <dbReference type="NCBI Taxonomy" id="2823368"/>
    <lineage>
        <taxon>Archaea</taxon>
        <taxon>Methanobacteriati</taxon>
        <taxon>Thermoplasmatota</taxon>
        <taxon>Thermoplasmata</taxon>
        <taxon>Candidatus Sysuiplasmatales</taxon>
        <taxon>Candidatus Sysuiplasmataceae</taxon>
        <taxon>Candidatus Sysuiplasma</taxon>
    </lineage>
</organism>
<feature type="transmembrane region" description="Helical" evidence="2">
    <location>
        <begin position="28"/>
        <end position="53"/>
    </location>
</feature>
<evidence type="ECO:0000313" key="4">
    <source>
        <dbReference type="Proteomes" id="UP000716004"/>
    </source>
</evidence>
<comment type="caution">
    <text evidence="3">The sequence shown here is derived from an EMBL/GenBank/DDBJ whole genome shotgun (WGS) entry which is preliminary data.</text>
</comment>
<dbReference type="EMBL" id="JAGVSJ010000006">
    <property type="protein sequence ID" value="MBX8631575.1"/>
    <property type="molecule type" value="Genomic_DNA"/>
</dbReference>
<proteinExistence type="predicted"/>
<evidence type="ECO:0000256" key="1">
    <source>
        <dbReference type="SAM" id="MobiDB-lite"/>
    </source>
</evidence>
<keyword evidence="2" id="KW-0812">Transmembrane</keyword>
<feature type="region of interest" description="Disordered" evidence="1">
    <location>
        <begin position="149"/>
        <end position="200"/>
    </location>
</feature>
<protein>
    <submittedName>
        <fullName evidence="3">Uncharacterized protein</fullName>
    </submittedName>
</protein>
<feature type="transmembrane region" description="Helical" evidence="2">
    <location>
        <begin position="115"/>
        <end position="138"/>
    </location>
</feature>
<feature type="compositionally biased region" description="Polar residues" evidence="1">
    <location>
        <begin position="157"/>
        <end position="169"/>
    </location>
</feature>
<dbReference type="AlphaFoldDB" id="A0A8J8CDW6"/>
<evidence type="ECO:0000256" key="2">
    <source>
        <dbReference type="SAM" id="Phobius"/>
    </source>
</evidence>
<sequence length="227" mass="25052">MTQINFFTSEETPPWLPTTAREARSHAFWAQIVALIEIPAAVVLAIISFYYYFKYSAPGYVLVNPNAASYSTSYLWFAVYLIAVVFVCILEVAFIKLHVTSFIDTGHFSSAEERAIIWGIISILFGILPGIFLIASAVKLRATGVQMPQSAVEHQEQPPSHTTAQQKESQPPAKARQPESQVKSQPFTVPPATGPSRQHADMVKCKKCGASFPAFMHSCPNCNEPKS</sequence>
<evidence type="ECO:0000313" key="3">
    <source>
        <dbReference type="EMBL" id="MBX8631575.1"/>
    </source>
</evidence>
<feature type="compositionally biased region" description="Polar residues" evidence="1">
    <location>
        <begin position="178"/>
        <end position="187"/>
    </location>
</feature>
<keyword evidence="2" id="KW-1133">Transmembrane helix</keyword>
<gene>
    <name evidence="3" type="ORF">J9259_03505</name>
</gene>
<keyword evidence="2" id="KW-0472">Membrane</keyword>
<feature type="transmembrane region" description="Helical" evidence="2">
    <location>
        <begin position="74"/>
        <end position="95"/>
    </location>
</feature>
<reference evidence="3" key="1">
    <citation type="submission" date="2021-04" db="EMBL/GenBank/DDBJ databases">
        <title>Genomic insights into ecological role and evolution of a novel Thermoplasmata order Candidatus Sysuiplasmatales.</title>
        <authorList>
            <person name="Yuan Y."/>
        </authorList>
    </citation>
    <scope>NUCLEOTIDE SEQUENCE</scope>
    <source>
        <strain evidence="3">YP2-bin.285</strain>
    </source>
</reference>